<dbReference type="EMBL" id="CP045871">
    <property type="protein sequence ID" value="QGG81057.1"/>
    <property type="molecule type" value="Genomic_DNA"/>
</dbReference>
<keyword evidence="14" id="KW-0547">Nucleotide-binding</keyword>
<dbReference type="InterPro" id="IPR018517">
    <property type="entry name" value="tRNA_hU_synthase_CS"/>
</dbReference>
<feature type="domain" description="DUS-like FMN-binding" evidence="15">
    <location>
        <begin position="13"/>
        <end position="311"/>
    </location>
</feature>
<comment type="similarity">
    <text evidence="12">Belongs to the dus family.</text>
</comment>
<evidence type="ECO:0000256" key="11">
    <source>
        <dbReference type="ARBA" id="ARBA00048802"/>
    </source>
</evidence>
<dbReference type="OrthoDB" id="9764501at2"/>
<dbReference type="InterPro" id="IPR035587">
    <property type="entry name" value="DUS-like_FMN-bd"/>
</dbReference>
<keyword evidence="9 12" id="KW-0560">Oxidoreductase</keyword>
<evidence type="ECO:0000256" key="9">
    <source>
        <dbReference type="ARBA" id="ARBA00023002"/>
    </source>
</evidence>
<keyword evidence="3" id="KW-0820">tRNA-binding</keyword>
<dbReference type="KEGG" id="llp:GH975_10970"/>
<dbReference type="Pfam" id="PF01207">
    <property type="entry name" value="Dus"/>
    <property type="match status" value="1"/>
</dbReference>
<reference evidence="16 17" key="1">
    <citation type="submission" date="2019-11" db="EMBL/GenBank/DDBJ databases">
        <authorList>
            <person name="Khan S.A."/>
            <person name="Jeon C.O."/>
            <person name="Chun B.H."/>
        </authorList>
    </citation>
    <scope>NUCLEOTIDE SEQUENCE [LARGE SCALE GENOMIC DNA]</scope>
    <source>
        <strain evidence="16 17">IMCC 1097</strain>
    </source>
</reference>
<feature type="binding site" evidence="14">
    <location>
        <begin position="16"/>
        <end position="18"/>
    </location>
    <ligand>
        <name>FMN</name>
        <dbReference type="ChEBI" id="CHEBI:58210"/>
    </ligand>
</feature>
<dbReference type="Proteomes" id="UP000388235">
    <property type="component" value="Chromosome"/>
</dbReference>
<accession>A0A5Q2QGE2</accession>
<comment type="function">
    <text evidence="2 12">Catalyzes the synthesis of 5,6-dihydrouridine (D), a modified base found in the D-loop of most tRNAs, via the reduction of the C5-C6 double bond in target uridines.</text>
</comment>
<feature type="binding site" evidence="14">
    <location>
        <position position="70"/>
    </location>
    <ligand>
        <name>FMN</name>
        <dbReference type="ChEBI" id="CHEBI:58210"/>
    </ligand>
</feature>
<dbReference type="RefSeq" id="WP_153714560.1">
    <property type="nucleotide sequence ID" value="NZ_CP045871.1"/>
</dbReference>
<proteinExistence type="inferred from homology"/>
<evidence type="ECO:0000256" key="5">
    <source>
        <dbReference type="ARBA" id="ARBA00022643"/>
    </source>
</evidence>
<evidence type="ECO:0000256" key="14">
    <source>
        <dbReference type="PIRSR" id="PIRSR006621-2"/>
    </source>
</evidence>
<organism evidence="16 17">
    <name type="scientific">Litorivicinus lipolyticus</name>
    <dbReference type="NCBI Taxonomy" id="418701"/>
    <lineage>
        <taxon>Bacteria</taxon>
        <taxon>Pseudomonadati</taxon>
        <taxon>Pseudomonadota</taxon>
        <taxon>Gammaproteobacteria</taxon>
        <taxon>Oceanospirillales</taxon>
        <taxon>Litorivicinaceae</taxon>
        <taxon>Litorivicinus</taxon>
    </lineage>
</organism>
<dbReference type="AlphaFoldDB" id="A0A5Q2QGE2"/>
<dbReference type="PROSITE" id="PS01136">
    <property type="entry name" value="UPF0034"/>
    <property type="match status" value="1"/>
</dbReference>
<dbReference type="GO" id="GO:0000049">
    <property type="term" value="F:tRNA binding"/>
    <property type="evidence" value="ECO:0007669"/>
    <property type="project" value="UniProtKB-KW"/>
</dbReference>
<feature type="binding site" evidence="14">
    <location>
        <position position="169"/>
    </location>
    <ligand>
        <name>FMN</name>
        <dbReference type="ChEBI" id="CHEBI:58210"/>
    </ligand>
</feature>
<keyword evidence="17" id="KW-1185">Reference proteome</keyword>
<evidence type="ECO:0000256" key="7">
    <source>
        <dbReference type="ARBA" id="ARBA00022857"/>
    </source>
</evidence>
<comment type="catalytic activity">
    <reaction evidence="11">
        <text>a 5,6-dihydrouridine in tRNA + NAD(+) = a uridine in tRNA + NADH + H(+)</text>
        <dbReference type="Rhea" id="RHEA:54452"/>
        <dbReference type="Rhea" id="RHEA-COMP:13339"/>
        <dbReference type="Rhea" id="RHEA-COMP:13887"/>
        <dbReference type="ChEBI" id="CHEBI:15378"/>
        <dbReference type="ChEBI" id="CHEBI:57540"/>
        <dbReference type="ChEBI" id="CHEBI:57945"/>
        <dbReference type="ChEBI" id="CHEBI:65315"/>
        <dbReference type="ChEBI" id="CHEBI:74443"/>
    </reaction>
</comment>
<evidence type="ECO:0000259" key="15">
    <source>
        <dbReference type="Pfam" id="PF01207"/>
    </source>
</evidence>
<dbReference type="InterPro" id="IPR001269">
    <property type="entry name" value="DUS_fam"/>
</dbReference>
<dbReference type="NCBIfam" id="TIGR00737">
    <property type="entry name" value="nifR3_yhdG"/>
    <property type="match status" value="1"/>
</dbReference>
<dbReference type="GO" id="GO:0050660">
    <property type="term" value="F:flavin adenine dinucleotide binding"/>
    <property type="evidence" value="ECO:0007669"/>
    <property type="project" value="InterPro"/>
</dbReference>
<dbReference type="InterPro" id="IPR004652">
    <property type="entry name" value="DusB-like"/>
</dbReference>
<dbReference type="CDD" id="cd02801">
    <property type="entry name" value="DUS_like_FMN"/>
    <property type="match status" value="1"/>
</dbReference>
<dbReference type="GO" id="GO:0017150">
    <property type="term" value="F:tRNA dihydrouridine synthase activity"/>
    <property type="evidence" value="ECO:0007669"/>
    <property type="project" value="InterPro"/>
</dbReference>
<feature type="binding site" evidence="14">
    <location>
        <position position="139"/>
    </location>
    <ligand>
        <name>FMN</name>
        <dbReference type="ChEBI" id="CHEBI:58210"/>
    </ligand>
</feature>
<dbReference type="InterPro" id="IPR013785">
    <property type="entry name" value="Aldolase_TIM"/>
</dbReference>
<evidence type="ECO:0000256" key="6">
    <source>
        <dbReference type="ARBA" id="ARBA00022694"/>
    </source>
</evidence>
<evidence type="ECO:0000256" key="10">
    <source>
        <dbReference type="ARBA" id="ARBA00048205"/>
    </source>
</evidence>
<dbReference type="Gene3D" id="3.20.20.70">
    <property type="entry name" value="Aldolase class I"/>
    <property type="match status" value="1"/>
</dbReference>
<keyword evidence="7" id="KW-0521">NADP</keyword>
<evidence type="ECO:0000256" key="1">
    <source>
        <dbReference type="ARBA" id="ARBA00001917"/>
    </source>
</evidence>
<evidence type="ECO:0000256" key="3">
    <source>
        <dbReference type="ARBA" id="ARBA00022555"/>
    </source>
</evidence>
<sequence>MRIGDFKLDGQVLLAPMAGVSDRPCRQISVRYGAALATTEMLISDTRHWHSTKSQTRLNFADNPGLVSVQIAGNDPAQMAHAARELVGRGADLVDINFGCPAKKVCGAAAGSALLRDLPRIQAILDAVISAVAVPVTVKTRTGWDDDTRTAIDFARLADAAGVQAMTLHGRTRQQHFNGSAEHDTLKRVRDATDMTLIANGDISSPNDACQIIKATGADGVMIGRAAQGNPWLVQACDAALRGQPAPSTPDAREQHAVIREHLDALHTFYGEFQGVRFARKHLRWYWQTLSLPAAEVQHFNALQSAQQQLDWLDSWGCAA</sequence>
<dbReference type="EC" id="1.3.1.-" evidence="12"/>
<comment type="cofactor">
    <cofactor evidence="1 12 14">
        <name>FMN</name>
        <dbReference type="ChEBI" id="CHEBI:58210"/>
    </cofactor>
</comment>
<dbReference type="PANTHER" id="PTHR45846">
    <property type="entry name" value="TRNA-DIHYDROURIDINE(47) SYNTHASE [NAD(P)(+)]-LIKE"/>
    <property type="match status" value="1"/>
</dbReference>
<evidence type="ECO:0000313" key="17">
    <source>
        <dbReference type="Proteomes" id="UP000388235"/>
    </source>
</evidence>
<evidence type="ECO:0000256" key="8">
    <source>
        <dbReference type="ARBA" id="ARBA00022884"/>
    </source>
</evidence>
<evidence type="ECO:0000256" key="2">
    <source>
        <dbReference type="ARBA" id="ARBA00002790"/>
    </source>
</evidence>
<gene>
    <name evidence="16" type="primary">dusB</name>
    <name evidence="16" type="ORF">GH975_10970</name>
</gene>
<name>A0A5Q2QGE2_9GAMM</name>
<dbReference type="Gene3D" id="1.10.1200.80">
    <property type="entry name" value="Putative flavin oxidoreducatase, domain 2"/>
    <property type="match status" value="1"/>
</dbReference>
<dbReference type="PIRSF" id="PIRSF006621">
    <property type="entry name" value="Dus"/>
    <property type="match status" value="1"/>
</dbReference>
<dbReference type="InterPro" id="IPR024036">
    <property type="entry name" value="tRNA-dHydroUridine_Synthase_C"/>
</dbReference>
<feature type="active site" description="Proton donor" evidence="13">
    <location>
        <position position="100"/>
    </location>
</feature>
<protein>
    <recommendedName>
        <fullName evidence="12">tRNA-dihydrouridine synthase</fullName>
        <ecNumber evidence="12">1.3.1.-</ecNumber>
    </recommendedName>
</protein>
<comment type="catalytic activity">
    <reaction evidence="10">
        <text>a 5,6-dihydrouridine in tRNA + NADP(+) = a uridine in tRNA + NADPH + H(+)</text>
        <dbReference type="Rhea" id="RHEA:23624"/>
        <dbReference type="Rhea" id="RHEA-COMP:13339"/>
        <dbReference type="Rhea" id="RHEA-COMP:13887"/>
        <dbReference type="ChEBI" id="CHEBI:15378"/>
        <dbReference type="ChEBI" id="CHEBI:57783"/>
        <dbReference type="ChEBI" id="CHEBI:58349"/>
        <dbReference type="ChEBI" id="CHEBI:65315"/>
        <dbReference type="ChEBI" id="CHEBI:74443"/>
    </reaction>
</comment>
<keyword evidence="4 12" id="KW-0285">Flavoprotein</keyword>
<evidence type="ECO:0000256" key="12">
    <source>
        <dbReference type="PIRNR" id="PIRNR006621"/>
    </source>
</evidence>
<dbReference type="SUPFAM" id="SSF51395">
    <property type="entry name" value="FMN-linked oxidoreductases"/>
    <property type="match status" value="1"/>
</dbReference>
<keyword evidence="6 12" id="KW-0819">tRNA processing</keyword>
<evidence type="ECO:0000313" key="16">
    <source>
        <dbReference type="EMBL" id="QGG81057.1"/>
    </source>
</evidence>
<keyword evidence="5 12" id="KW-0288">FMN</keyword>
<keyword evidence="8" id="KW-0694">RNA-binding</keyword>
<evidence type="ECO:0000256" key="13">
    <source>
        <dbReference type="PIRSR" id="PIRSR006621-1"/>
    </source>
</evidence>
<evidence type="ECO:0000256" key="4">
    <source>
        <dbReference type="ARBA" id="ARBA00022630"/>
    </source>
</evidence>
<dbReference type="PANTHER" id="PTHR45846:SF1">
    <property type="entry name" value="TRNA-DIHYDROURIDINE(47) SYNTHASE [NAD(P)(+)]-LIKE"/>
    <property type="match status" value="1"/>
</dbReference>
<feature type="binding site" evidence="14">
    <location>
        <begin position="224"/>
        <end position="225"/>
    </location>
    <ligand>
        <name>FMN</name>
        <dbReference type="ChEBI" id="CHEBI:58210"/>
    </ligand>
</feature>